<dbReference type="PRINTS" id="PR00119">
    <property type="entry name" value="CATATPASE"/>
</dbReference>
<evidence type="ECO:0000256" key="15">
    <source>
        <dbReference type="ARBA" id="ARBA00023008"/>
    </source>
</evidence>
<evidence type="ECO:0000256" key="12">
    <source>
        <dbReference type="ARBA" id="ARBA00022842"/>
    </source>
</evidence>
<keyword evidence="13" id="KW-1278">Translocase</keyword>
<proteinExistence type="inferred from homology"/>
<evidence type="ECO:0000256" key="4">
    <source>
        <dbReference type="ARBA" id="ARBA00022448"/>
    </source>
</evidence>
<dbReference type="NCBIfam" id="TIGR01494">
    <property type="entry name" value="ATPase_P-type"/>
    <property type="match status" value="1"/>
</dbReference>
<keyword evidence="14 19" id="KW-1133">Transmembrane helix</keyword>
<evidence type="ECO:0000256" key="11">
    <source>
        <dbReference type="ARBA" id="ARBA00022840"/>
    </source>
</evidence>
<evidence type="ECO:0000256" key="5">
    <source>
        <dbReference type="ARBA" id="ARBA00022475"/>
    </source>
</evidence>
<feature type="transmembrane region" description="Helical" evidence="19">
    <location>
        <begin position="147"/>
        <end position="165"/>
    </location>
</feature>
<dbReference type="SFLD" id="SFLDG00002">
    <property type="entry name" value="C1.7:_P-type_atpase_like"/>
    <property type="match status" value="1"/>
</dbReference>
<evidence type="ECO:0000256" key="13">
    <source>
        <dbReference type="ARBA" id="ARBA00022967"/>
    </source>
</evidence>
<dbReference type="InterPro" id="IPR027256">
    <property type="entry name" value="P-typ_ATPase_IB"/>
</dbReference>
<dbReference type="FunFam" id="2.70.150.10:FF:000002">
    <property type="entry name" value="Copper-transporting ATPase 1, putative"/>
    <property type="match status" value="1"/>
</dbReference>
<protein>
    <recommendedName>
        <fullName evidence="3">P-type Cu(+) transporter</fullName>
        <ecNumber evidence="3">7.2.2.8</ecNumber>
    </recommendedName>
</protein>
<sequence length="698" mass="74406">MKNDDHQMDHMNHMDHQMTMSGHDHMSMDMGNMSGMGGMDHMMEDMKKKFWIAVILTVPMIIMSPMMGMTFGWQITFPGSDWIVALLGTILYFYCGQPFFAGAKGELKQHKPAMMTLITMGITVAYIYSVYGVIANNIFHVHPMVTTFFWELATLIVIMLAGHVIEMKTLSNAGSAVDALAKLLPQKAHVVGADGKIQDVALGDLTNGETVQIRAGEKIPADATVTSGTTSVNESLVTGEAKAVEKKPGDDIIGGSVNGDGTIEAKVTATGDGSYLSNVVKLVQTAQSSKSNTETRANKVAGWLFYAAVSVAIIAFFVWLALRGLSVALPIAVTVLIIACPHALGLAVPLVSARSTSIAATHGLLYRNKNAIEQLNKVKYALIDKTGTLTEGHFQVTAVKSLSDSLNDDQVLNLIADLETGSSHPLAVGILTTAKAKDLKIVTATDVSQQSGIGQFGTINGQQYGIVSVAYLQQKGLPYNSDQFKQLASEGNTVSFLVSGQQVLGVIALGDQIKQNSKEMIAYMLNHKLTPVMLTGDNQETAAAVANRLGIAEFKAQLMPADKEKIVEDYQKSGKVIFIGDGVNDAPSLAQADIGIAIGSGTDVAIQSADVVLVSSDPKNVIDFLDLGKRTNDKMTENLWWAAGYNIIAIPLAAGVLAPIGFILPPMAGALVMSCSTIIVALNALSLHLNPKVARETK</sequence>
<dbReference type="SFLD" id="SFLDS00003">
    <property type="entry name" value="Haloacid_Dehalogenase"/>
    <property type="match status" value="1"/>
</dbReference>
<dbReference type="InterPro" id="IPR023214">
    <property type="entry name" value="HAD_sf"/>
</dbReference>
<dbReference type="OrthoDB" id="9813266at2"/>
<keyword evidence="11 19" id="KW-0067">ATP-binding</keyword>
<dbReference type="Pfam" id="PF00702">
    <property type="entry name" value="Hydrolase"/>
    <property type="match status" value="1"/>
</dbReference>
<dbReference type="NCBIfam" id="TIGR01511">
    <property type="entry name" value="ATPase-IB1_Cu"/>
    <property type="match status" value="1"/>
</dbReference>
<feature type="transmembrane region" description="Helical" evidence="19">
    <location>
        <begin position="639"/>
        <end position="664"/>
    </location>
</feature>
<evidence type="ECO:0000256" key="2">
    <source>
        <dbReference type="ARBA" id="ARBA00006024"/>
    </source>
</evidence>
<evidence type="ECO:0000256" key="19">
    <source>
        <dbReference type="RuleBase" id="RU362081"/>
    </source>
</evidence>
<dbReference type="PROSITE" id="PS00154">
    <property type="entry name" value="ATPASE_E1_E2"/>
    <property type="match status" value="1"/>
</dbReference>
<dbReference type="GO" id="GO:0055070">
    <property type="term" value="P:copper ion homeostasis"/>
    <property type="evidence" value="ECO:0007669"/>
    <property type="project" value="TreeGrafter"/>
</dbReference>
<dbReference type="GO" id="GO:0005524">
    <property type="term" value="F:ATP binding"/>
    <property type="evidence" value="ECO:0007669"/>
    <property type="project" value="UniProtKB-UniRule"/>
</dbReference>
<dbReference type="GO" id="GO:0016887">
    <property type="term" value="F:ATP hydrolysis activity"/>
    <property type="evidence" value="ECO:0007669"/>
    <property type="project" value="InterPro"/>
</dbReference>
<feature type="transmembrane region" description="Helical" evidence="19">
    <location>
        <begin position="82"/>
        <end position="101"/>
    </location>
</feature>
<dbReference type="PANTHER" id="PTHR43520">
    <property type="entry name" value="ATP7, ISOFORM B"/>
    <property type="match status" value="1"/>
</dbReference>
<feature type="transmembrane region" description="Helical" evidence="19">
    <location>
        <begin position="328"/>
        <end position="351"/>
    </location>
</feature>
<dbReference type="InterPro" id="IPR001757">
    <property type="entry name" value="P_typ_ATPase"/>
</dbReference>
<feature type="transmembrane region" description="Helical" evidence="19">
    <location>
        <begin position="300"/>
        <end position="322"/>
    </location>
</feature>
<dbReference type="Gene3D" id="3.40.50.1000">
    <property type="entry name" value="HAD superfamily/HAD-like"/>
    <property type="match status" value="1"/>
</dbReference>
<evidence type="ECO:0000256" key="3">
    <source>
        <dbReference type="ARBA" id="ARBA00012517"/>
    </source>
</evidence>
<evidence type="ECO:0000259" key="20">
    <source>
        <dbReference type="Pfam" id="PF00122"/>
    </source>
</evidence>
<keyword evidence="6" id="KW-0597">Phosphoprotein</keyword>
<evidence type="ECO:0000256" key="16">
    <source>
        <dbReference type="ARBA" id="ARBA00023065"/>
    </source>
</evidence>
<dbReference type="InterPro" id="IPR059000">
    <property type="entry name" value="ATPase_P-type_domA"/>
</dbReference>
<evidence type="ECO:0000256" key="10">
    <source>
        <dbReference type="ARBA" id="ARBA00022796"/>
    </source>
</evidence>
<dbReference type="PANTHER" id="PTHR43520:SF5">
    <property type="entry name" value="CATION-TRANSPORTING P-TYPE ATPASE-RELATED"/>
    <property type="match status" value="1"/>
</dbReference>
<dbReference type="SUPFAM" id="SSF56784">
    <property type="entry name" value="HAD-like"/>
    <property type="match status" value="1"/>
</dbReference>
<evidence type="ECO:0000256" key="18">
    <source>
        <dbReference type="ARBA" id="ARBA00049289"/>
    </source>
</evidence>
<dbReference type="Pfam" id="PF00122">
    <property type="entry name" value="E1-E2_ATPase"/>
    <property type="match status" value="1"/>
</dbReference>
<comment type="catalytic activity">
    <reaction evidence="18">
        <text>Cu(+)(in) + ATP + H2O = Cu(+)(out) + ADP + phosphate + H(+)</text>
        <dbReference type="Rhea" id="RHEA:25792"/>
        <dbReference type="ChEBI" id="CHEBI:15377"/>
        <dbReference type="ChEBI" id="CHEBI:15378"/>
        <dbReference type="ChEBI" id="CHEBI:30616"/>
        <dbReference type="ChEBI" id="CHEBI:43474"/>
        <dbReference type="ChEBI" id="CHEBI:49552"/>
        <dbReference type="ChEBI" id="CHEBI:456216"/>
        <dbReference type="EC" id="7.2.2.8"/>
    </reaction>
</comment>
<accession>A0A2V1MZL9</accession>
<dbReference type="InterPro" id="IPR023298">
    <property type="entry name" value="ATPase_P-typ_TM_dom_sf"/>
</dbReference>
<keyword evidence="7 19" id="KW-0812">Transmembrane</keyword>
<keyword evidence="5 19" id="KW-1003">Cell membrane</keyword>
<dbReference type="NCBIfam" id="TIGR01525">
    <property type="entry name" value="ATPase-IB_hvy"/>
    <property type="match status" value="1"/>
</dbReference>
<dbReference type="GO" id="GO:0005507">
    <property type="term" value="F:copper ion binding"/>
    <property type="evidence" value="ECO:0007669"/>
    <property type="project" value="TreeGrafter"/>
</dbReference>
<feature type="transmembrane region" description="Helical" evidence="19">
    <location>
        <begin position="670"/>
        <end position="689"/>
    </location>
</feature>
<evidence type="ECO:0000256" key="8">
    <source>
        <dbReference type="ARBA" id="ARBA00022723"/>
    </source>
</evidence>
<dbReference type="InterPro" id="IPR044492">
    <property type="entry name" value="P_typ_ATPase_HD_dom"/>
</dbReference>
<keyword evidence="12" id="KW-0460">Magnesium</keyword>
<evidence type="ECO:0000256" key="17">
    <source>
        <dbReference type="ARBA" id="ARBA00023136"/>
    </source>
</evidence>
<evidence type="ECO:0000256" key="9">
    <source>
        <dbReference type="ARBA" id="ARBA00022741"/>
    </source>
</evidence>
<feature type="transmembrane region" description="Helical" evidence="19">
    <location>
        <begin position="113"/>
        <end position="135"/>
    </location>
</feature>
<dbReference type="InterPro" id="IPR008250">
    <property type="entry name" value="ATPase_P-typ_transduc_dom_A_sf"/>
</dbReference>
<evidence type="ECO:0000256" key="14">
    <source>
        <dbReference type="ARBA" id="ARBA00022989"/>
    </source>
</evidence>
<comment type="subcellular location">
    <subcellularLocation>
        <location evidence="1">Cell membrane</location>
        <topology evidence="1">Multi-pass membrane protein</topology>
    </subcellularLocation>
</comment>
<dbReference type="Gene3D" id="2.70.150.10">
    <property type="entry name" value="Calcium-transporting ATPase, cytoplasmic transduction domain A"/>
    <property type="match status" value="1"/>
</dbReference>
<dbReference type="EC" id="7.2.2.8" evidence="3"/>
<evidence type="ECO:0000256" key="6">
    <source>
        <dbReference type="ARBA" id="ARBA00022553"/>
    </source>
</evidence>
<comment type="similarity">
    <text evidence="2 19">Belongs to the cation transport ATPase (P-type) (TC 3.A.3) family. Type IB subfamily.</text>
</comment>
<dbReference type="RefSeq" id="WP_109250209.1">
    <property type="nucleotide sequence ID" value="NZ_QCXQ01000002.1"/>
</dbReference>
<dbReference type="InterPro" id="IPR018303">
    <property type="entry name" value="ATPase_P-typ_P_site"/>
</dbReference>
<keyword evidence="22" id="KW-1185">Reference proteome</keyword>
<dbReference type="GO" id="GO:0140581">
    <property type="term" value="F:P-type monovalent copper transporter activity"/>
    <property type="evidence" value="ECO:0007669"/>
    <property type="project" value="UniProtKB-EC"/>
</dbReference>
<dbReference type="Proteomes" id="UP000245080">
    <property type="component" value="Unassembled WGS sequence"/>
</dbReference>
<dbReference type="SUPFAM" id="SSF81653">
    <property type="entry name" value="Calcium ATPase, transduction domain A"/>
    <property type="match status" value="1"/>
</dbReference>
<keyword evidence="17 19" id="KW-0472">Membrane</keyword>
<feature type="domain" description="P-type ATPase A" evidence="20">
    <location>
        <begin position="182"/>
        <end position="284"/>
    </location>
</feature>
<evidence type="ECO:0000256" key="7">
    <source>
        <dbReference type="ARBA" id="ARBA00022692"/>
    </source>
</evidence>
<dbReference type="EMBL" id="QCXQ01000002">
    <property type="protein sequence ID" value="PWG00262.1"/>
    <property type="molecule type" value="Genomic_DNA"/>
</dbReference>
<dbReference type="Gene3D" id="3.40.1110.10">
    <property type="entry name" value="Calcium-transporting ATPase, cytoplasmic domain N"/>
    <property type="match status" value="1"/>
</dbReference>
<reference evidence="21 22" key="1">
    <citation type="journal article" date="2018" name="Int. J. Syst. Evol. Microbiol.">
        <title>Lactobacillus bambusae sp. nov., isolated from a traditional fermented Ma-bamboo shoots of Taiwan.</title>
        <authorList>
            <person name="Wang L.-T."/>
        </authorList>
    </citation>
    <scope>NUCLEOTIDE SEQUENCE [LARGE SCALE GENOMIC DNA]</scope>
    <source>
        <strain evidence="21 22">BS-W1</strain>
    </source>
</reference>
<keyword evidence="10" id="KW-0187">Copper transport</keyword>
<evidence type="ECO:0000313" key="22">
    <source>
        <dbReference type="Proteomes" id="UP000245080"/>
    </source>
</evidence>
<evidence type="ECO:0000256" key="1">
    <source>
        <dbReference type="ARBA" id="ARBA00004651"/>
    </source>
</evidence>
<dbReference type="GO" id="GO:0005886">
    <property type="term" value="C:plasma membrane"/>
    <property type="evidence" value="ECO:0007669"/>
    <property type="project" value="UniProtKB-SubCell"/>
</dbReference>
<keyword evidence="8 19" id="KW-0479">Metal-binding</keyword>
<dbReference type="AlphaFoldDB" id="A0A2V1MZL9"/>
<comment type="caution">
    <text evidence="21">The sequence shown here is derived from an EMBL/GenBank/DDBJ whole genome shotgun (WGS) entry which is preliminary data.</text>
</comment>
<name>A0A2V1MZL9_9LACO</name>
<dbReference type="SFLD" id="SFLDF00027">
    <property type="entry name" value="p-type_atpase"/>
    <property type="match status" value="1"/>
</dbReference>
<organism evidence="21 22">
    <name type="scientific">Levilactobacillus bambusae</name>
    <dbReference type="NCBI Taxonomy" id="2024736"/>
    <lineage>
        <taxon>Bacteria</taxon>
        <taxon>Bacillati</taxon>
        <taxon>Bacillota</taxon>
        <taxon>Bacilli</taxon>
        <taxon>Lactobacillales</taxon>
        <taxon>Lactobacillaceae</taxon>
        <taxon>Levilactobacillus</taxon>
    </lineage>
</organism>
<keyword evidence="16" id="KW-0406">Ion transport</keyword>
<dbReference type="SUPFAM" id="SSF81665">
    <property type="entry name" value="Calcium ATPase, transmembrane domain M"/>
    <property type="match status" value="1"/>
</dbReference>
<dbReference type="GO" id="GO:0043682">
    <property type="term" value="F:P-type divalent copper transporter activity"/>
    <property type="evidence" value="ECO:0007669"/>
    <property type="project" value="TreeGrafter"/>
</dbReference>
<keyword evidence="9 19" id="KW-0547">Nucleotide-binding</keyword>
<gene>
    <name evidence="21" type="ORF">DCM90_04840</name>
</gene>
<dbReference type="InterPro" id="IPR023299">
    <property type="entry name" value="ATPase_P-typ_cyto_dom_N"/>
</dbReference>
<keyword evidence="4" id="KW-0813">Transport</keyword>
<dbReference type="InterPro" id="IPR036412">
    <property type="entry name" value="HAD-like_sf"/>
</dbReference>
<evidence type="ECO:0000313" key="21">
    <source>
        <dbReference type="EMBL" id="PWG00262.1"/>
    </source>
</evidence>
<keyword evidence="15" id="KW-0186">Copper</keyword>